<dbReference type="SUPFAM" id="SSF52540">
    <property type="entry name" value="P-loop containing nucleoside triphosphate hydrolases"/>
    <property type="match status" value="1"/>
</dbReference>
<keyword evidence="4" id="KW-1185">Reference proteome</keyword>
<comment type="caution">
    <text evidence="3">The sequence shown here is derived from an EMBL/GenBank/DDBJ whole genome shotgun (WGS) entry which is preliminary data.</text>
</comment>
<reference evidence="3 4" key="1">
    <citation type="submission" date="2021-01" db="EMBL/GenBank/DDBJ databases">
        <title>Actinoplanes sp. nov. LDG1-06 isolated from lichen.</title>
        <authorList>
            <person name="Saeng-In P."/>
            <person name="Phongsopitanun W."/>
            <person name="Kanchanasin P."/>
            <person name="Yuki M."/>
            <person name="Kudo T."/>
            <person name="Ohkuma M."/>
            <person name="Tanasupawat S."/>
        </authorList>
    </citation>
    <scope>NUCLEOTIDE SEQUENCE [LARGE SCALE GENOMIC DNA]</scope>
    <source>
        <strain evidence="3 4">LDG1-06</strain>
    </source>
</reference>
<evidence type="ECO:0000313" key="4">
    <source>
        <dbReference type="Proteomes" id="UP000632138"/>
    </source>
</evidence>
<gene>
    <name evidence="3" type="ORF">JIG36_40710</name>
</gene>
<sequence length="625" mass="68457">MWLSIRYDGRPNDLTGGRVPRKPQETPRGAWPAGGPHRELLELLDDLRESRPAGERLSFLKIGAAVHLSDEQVSRILSGRVRPASRRQVEDLTRALGGGSEEVQRADALFHEMATARVRRSSAKPRRKALIVKQKHPFVDRPELSGNYRKLVQSGSPLVALVGSAGTGKTTLATSLAGADAPVILCTSESDIERGMREILSHHARSATYTVPQLELAFHRYLRTSRSLILDDVRRAEDLERLIPPDWEGTVVVTTRIRHRLLPPEAVIEVGAMSTTEAIELAEHLLGDDLTADQRAALAGAVGNHPLAVTAICGRLKQRESSDVDGLVSDLQRHAPLLLDGFDDRERPGLAQIYRETYHDLRARHPRKALLLGMIAYAGSGPLKVRFLFQAFRKPGPNGTPGPQVARAATQEALEHLRDLFLIDMTDDGVRMHDLTRALLRDALRDNREVLTADLHEAIMAGLTDAAAANDPRTTRRLASKIIIHAWHHLMGTGSGGTSLYPPANEAFDQYLAVAAATLAAIQVDPNEYLLMLAPDGPDSHGLRLIYLGRERGRQKVIDLGGQKAVVFSGQELKIWDSEGDAPVDVEFPRAPCPGPDGPSSLRGVTIAYRSSGDPVRKKVIIVPR</sequence>
<dbReference type="SMART" id="SM00382">
    <property type="entry name" value="AAA"/>
    <property type="match status" value="1"/>
</dbReference>
<protein>
    <recommendedName>
        <fullName evidence="2">AAA+ ATPase domain-containing protein</fullName>
    </recommendedName>
</protein>
<dbReference type="InterPro" id="IPR027417">
    <property type="entry name" value="P-loop_NTPase"/>
</dbReference>
<name>A0ABS2APV7_9ACTN</name>
<evidence type="ECO:0000313" key="3">
    <source>
        <dbReference type="EMBL" id="MBM2621845.1"/>
    </source>
</evidence>
<dbReference type="RefSeq" id="WP_203381910.1">
    <property type="nucleotide sequence ID" value="NZ_JAENHP010000022.1"/>
</dbReference>
<feature type="region of interest" description="Disordered" evidence="1">
    <location>
        <begin position="12"/>
        <end position="36"/>
    </location>
</feature>
<proteinExistence type="predicted"/>
<feature type="domain" description="AAA+ ATPase" evidence="2">
    <location>
        <begin position="155"/>
        <end position="274"/>
    </location>
</feature>
<accession>A0ABS2APV7</accession>
<organism evidence="3 4">
    <name type="scientific">Paractinoplanes ovalisporus</name>
    <dbReference type="NCBI Taxonomy" id="2810368"/>
    <lineage>
        <taxon>Bacteria</taxon>
        <taxon>Bacillati</taxon>
        <taxon>Actinomycetota</taxon>
        <taxon>Actinomycetes</taxon>
        <taxon>Micromonosporales</taxon>
        <taxon>Micromonosporaceae</taxon>
        <taxon>Paractinoplanes</taxon>
    </lineage>
</organism>
<dbReference type="Gene3D" id="3.40.50.300">
    <property type="entry name" value="P-loop containing nucleotide triphosphate hydrolases"/>
    <property type="match status" value="1"/>
</dbReference>
<dbReference type="InterPro" id="IPR003593">
    <property type="entry name" value="AAA+_ATPase"/>
</dbReference>
<dbReference type="EMBL" id="JAENHP010000022">
    <property type="protein sequence ID" value="MBM2621845.1"/>
    <property type="molecule type" value="Genomic_DNA"/>
</dbReference>
<evidence type="ECO:0000259" key="2">
    <source>
        <dbReference type="SMART" id="SM00382"/>
    </source>
</evidence>
<dbReference type="Proteomes" id="UP000632138">
    <property type="component" value="Unassembled WGS sequence"/>
</dbReference>
<evidence type="ECO:0000256" key="1">
    <source>
        <dbReference type="SAM" id="MobiDB-lite"/>
    </source>
</evidence>
<dbReference type="PRINTS" id="PR00364">
    <property type="entry name" value="DISEASERSIST"/>
</dbReference>